<gene>
    <name evidence="6" type="ORF">Pme01_31710</name>
</gene>
<keyword evidence="2" id="KW-0732">Signal</keyword>
<feature type="region of interest" description="Disordered" evidence="1">
    <location>
        <begin position="579"/>
        <end position="612"/>
    </location>
</feature>
<dbReference type="SUPFAM" id="SSF75011">
    <property type="entry name" value="3-carboxy-cis,cis-mucoante lactonizing enzyme"/>
    <property type="match status" value="1"/>
</dbReference>
<protein>
    <recommendedName>
        <fullName evidence="8">GerMN domain-containing protein</fullName>
    </recommendedName>
</protein>
<dbReference type="Pfam" id="PF10646">
    <property type="entry name" value="Germane"/>
    <property type="match status" value="1"/>
</dbReference>
<dbReference type="InterPro" id="IPR019606">
    <property type="entry name" value="GerMN"/>
</dbReference>
<evidence type="ECO:0000259" key="3">
    <source>
        <dbReference type="Pfam" id="PF10646"/>
    </source>
</evidence>
<evidence type="ECO:0000313" key="6">
    <source>
        <dbReference type="EMBL" id="GII23574.1"/>
    </source>
</evidence>
<feature type="domain" description="GerMN" evidence="3">
    <location>
        <begin position="193"/>
        <end position="303"/>
    </location>
</feature>
<accession>A0A8J3TC28</accession>
<evidence type="ECO:0000313" key="7">
    <source>
        <dbReference type="Proteomes" id="UP000599074"/>
    </source>
</evidence>
<feature type="domain" description="Lipoprotein LpqB C-terminal" evidence="4">
    <location>
        <begin position="334"/>
        <end position="550"/>
    </location>
</feature>
<proteinExistence type="predicted"/>
<sequence length="612" mass="64824">MNRRRRLVVLLAVAAAALPLVGCGVPTSGPPIVVKDAHRDRGSAASSKPIEKKTPVGVTDPLILVHRYLEAAAWANEAGPDSEAIDKVAEAARGFMTSGAQATWQRGQEITVVRPRFNIPTATANGTRVEVALEPIGVLNSRGTLEPRTGAATVTHQFNVVPAERGLELRISNPPQGMILSDEGLGEFYDIRPIYFWDTGYRNLVPDLRYVGRSASPANELMKLTNWLRDGPSEFLRPAVNPLPAGIETKDLPVIDSNSGVVRINLSAKAASVQSQLARFLTQLKWSLRPRSGTLELLIEGQRTDLGAGLANPAVTPDGQKDPPRFGVVDGRVKHIGGDSVAVPVLNSDDNSGVVSAAVLRGAAQQVALVREAGPGRVRLWLGSYNQAAKTAEYTSTGLTAPLMSRPAGVTTPAANDPAFLVAADGKLFAVSVASKQWTDRTPVGMNGVTAVSVARDGRRVALVVGGRVYVGVLAFDGSSPFVTQLQEVHSGLSDAVGVAWSREGWVVVAGRSAGQTSLVELTIDSALVEQISLRNLQGLAVTRVVADPMVRLDSDPDRGGERGQIMLEANGRAYRVYSTSVDEWPQDPPTGPAPSGAPAKQSPPSAPFFMD</sequence>
<organism evidence="6 7">
    <name type="scientific">Planosporangium mesophilum</name>
    <dbReference type="NCBI Taxonomy" id="689768"/>
    <lineage>
        <taxon>Bacteria</taxon>
        <taxon>Bacillati</taxon>
        <taxon>Actinomycetota</taxon>
        <taxon>Actinomycetes</taxon>
        <taxon>Micromonosporales</taxon>
        <taxon>Micromonosporaceae</taxon>
        <taxon>Planosporangium</taxon>
    </lineage>
</organism>
<evidence type="ECO:0000259" key="5">
    <source>
        <dbReference type="Pfam" id="PF25976"/>
    </source>
</evidence>
<comment type="caution">
    <text evidence="6">The sequence shown here is derived from an EMBL/GenBank/DDBJ whole genome shotgun (WGS) entry which is preliminary data.</text>
</comment>
<dbReference type="Pfam" id="PF10647">
    <property type="entry name" value="Gmad1"/>
    <property type="match status" value="1"/>
</dbReference>
<reference evidence="6" key="1">
    <citation type="submission" date="2021-01" db="EMBL/GenBank/DDBJ databases">
        <title>Whole genome shotgun sequence of Planosporangium mesophilum NBRC 109066.</title>
        <authorList>
            <person name="Komaki H."/>
            <person name="Tamura T."/>
        </authorList>
    </citation>
    <scope>NUCLEOTIDE SEQUENCE</scope>
    <source>
        <strain evidence="6">NBRC 109066</strain>
    </source>
</reference>
<evidence type="ECO:0000256" key="1">
    <source>
        <dbReference type="SAM" id="MobiDB-lite"/>
    </source>
</evidence>
<dbReference type="Proteomes" id="UP000599074">
    <property type="component" value="Unassembled WGS sequence"/>
</dbReference>
<dbReference type="EMBL" id="BOON01000030">
    <property type="protein sequence ID" value="GII23574.1"/>
    <property type="molecule type" value="Genomic_DNA"/>
</dbReference>
<feature type="domain" description="Lipoprotein LpqB N-terminal" evidence="5">
    <location>
        <begin position="63"/>
        <end position="182"/>
    </location>
</feature>
<feature type="chain" id="PRO_5039087719" description="GerMN domain-containing protein" evidence="2">
    <location>
        <begin position="23"/>
        <end position="612"/>
    </location>
</feature>
<dbReference type="InterPro" id="IPR059026">
    <property type="entry name" value="LpqB_N"/>
</dbReference>
<dbReference type="Pfam" id="PF25976">
    <property type="entry name" value="LpqB_N"/>
    <property type="match status" value="1"/>
</dbReference>
<name>A0A8J3TC28_9ACTN</name>
<evidence type="ECO:0000259" key="4">
    <source>
        <dbReference type="Pfam" id="PF10647"/>
    </source>
</evidence>
<dbReference type="RefSeq" id="WP_168116413.1">
    <property type="nucleotide sequence ID" value="NZ_BOON01000030.1"/>
</dbReference>
<evidence type="ECO:0000256" key="2">
    <source>
        <dbReference type="SAM" id="SignalP"/>
    </source>
</evidence>
<feature type="signal peptide" evidence="2">
    <location>
        <begin position="1"/>
        <end position="22"/>
    </location>
</feature>
<dbReference type="AlphaFoldDB" id="A0A8J3TC28"/>
<keyword evidence="7" id="KW-1185">Reference proteome</keyword>
<dbReference type="InterPro" id="IPR018910">
    <property type="entry name" value="LpqB_C"/>
</dbReference>
<evidence type="ECO:0008006" key="8">
    <source>
        <dbReference type="Google" id="ProtNLM"/>
    </source>
</evidence>